<dbReference type="RefSeq" id="WP_125223153.1">
    <property type="nucleotide sequence ID" value="NZ_QUSX01000002.1"/>
</dbReference>
<dbReference type="PANTHER" id="PTHR34990">
    <property type="entry name" value="UDP-2,3-DIACYLGLUCOSAMINE HYDROLASE-RELATED"/>
    <property type="match status" value="1"/>
</dbReference>
<dbReference type="GO" id="GO:0016020">
    <property type="term" value="C:membrane"/>
    <property type="evidence" value="ECO:0007669"/>
    <property type="project" value="GOC"/>
</dbReference>
<dbReference type="SUPFAM" id="SSF56300">
    <property type="entry name" value="Metallo-dependent phosphatases"/>
    <property type="match status" value="1"/>
</dbReference>
<evidence type="ECO:0000313" key="8">
    <source>
        <dbReference type="Proteomes" id="UP000286990"/>
    </source>
</evidence>
<dbReference type="CDD" id="cd07398">
    <property type="entry name" value="MPP_YbbF-LpxH"/>
    <property type="match status" value="1"/>
</dbReference>
<keyword evidence="2" id="KW-0997">Cell inner membrane</keyword>
<accession>A0A426RHG8</accession>
<dbReference type="InterPro" id="IPR004843">
    <property type="entry name" value="Calcineurin-like_PHP"/>
</dbReference>
<gene>
    <name evidence="7" type="ORF">DZC72_12050</name>
</gene>
<dbReference type="GO" id="GO:0009245">
    <property type="term" value="P:lipid A biosynthetic process"/>
    <property type="evidence" value="ECO:0007669"/>
    <property type="project" value="TreeGrafter"/>
</dbReference>
<dbReference type="AlphaFoldDB" id="A0A426RHG8"/>
<evidence type="ECO:0000256" key="2">
    <source>
        <dbReference type="ARBA" id="ARBA00022519"/>
    </source>
</evidence>
<keyword evidence="8" id="KW-1185">Reference proteome</keyword>
<keyword evidence="4" id="KW-0472">Membrane</keyword>
<keyword evidence="3" id="KW-0479">Metal-binding</keyword>
<dbReference type="PANTHER" id="PTHR34990:SF2">
    <property type="entry name" value="BLL8164 PROTEIN"/>
    <property type="match status" value="1"/>
</dbReference>
<dbReference type="InterPro" id="IPR029052">
    <property type="entry name" value="Metallo-depent_PP-like"/>
</dbReference>
<reference evidence="8" key="1">
    <citation type="submission" date="2018-08" db="EMBL/GenBank/DDBJ databases">
        <authorList>
            <person name="Khan S.A."/>
            <person name="J S.E."/>
        </authorList>
    </citation>
    <scope>NUCLEOTIDE SEQUENCE [LARGE SCALE GENOMIC DNA]</scope>
    <source>
        <strain evidence="8">PoM-212</strain>
    </source>
</reference>
<sequence>MKKRKLEIAVISDVHLGTYDTYADELLAYLCSIQPKILILNGDIIDIWQFKKSYFPTSHLNVINRIVSMASKGTEVHYIKGNHDVAPKTLANISLGNIKFSRKLVLNLDGKRTWFFHGDVFDIPWIDGKKVAKLGSFGFSVLINLNRLNNWFLKKLRKEKYSLVKKIKQDEKKSERYISNFEKTVINVAMHHRFDAVVCGHIHTPKKELIEKRNARVTYLNSGDWVENLTALEYSLKRWKMYHYKNDKLSPFFMDEALKEMNLDQLIASIELKEEQKKISPPQA</sequence>
<protein>
    <submittedName>
        <fullName evidence="7">UDP-2,3-diacylglucosamine diphosphatase</fullName>
    </submittedName>
</protein>
<evidence type="ECO:0000259" key="6">
    <source>
        <dbReference type="Pfam" id="PF00149"/>
    </source>
</evidence>
<dbReference type="GO" id="GO:0046872">
    <property type="term" value="F:metal ion binding"/>
    <property type="evidence" value="ECO:0007669"/>
    <property type="project" value="UniProtKB-KW"/>
</dbReference>
<dbReference type="GO" id="GO:0008758">
    <property type="term" value="F:UDP-2,3-diacylglucosamine hydrolase activity"/>
    <property type="evidence" value="ECO:0007669"/>
    <property type="project" value="TreeGrafter"/>
</dbReference>
<evidence type="ECO:0000256" key="3">
    <source>
        <dbReference type="ARBA" id="ARBA00022723"/>
    </source>
</evidence>
<dbReference type="EMBL" id="QUSX01000002">
    <property type="protein sequence ID" value="RRQ48434.1"/>
    <property type="molecule type" value="Genomic_DNA"/>
</dbReference>
<dbReference type="OrthoDB" id="9802481at2"/>
<evidence type="ECO:0000256" key="1">
    <source>
        <dbReference type="ARBA" id="ARBA00022475"/>
    </source>
</evidence>
<evidence type="ECO:0000256" key="5">
    <source>
        <dbReference type="ARBA" id="ARBA00023211"/>
    </source>
</evidence>
<evidence type="ECO:0000313" key="7">
    <source>
        <dbReference type="EMBL" id="RRQ48434.1"/>
    </source>
</evidence>
<proteinExistence type="predicted"/>
<reference evidence="8" key="2">
    <citation type="submission" date="2018-12" db="EMBL/GenBank/DDBJ databases">
        <title>Maribacter lutimaris sp. nov., isolated from marine sediment.</title>
        <authorList>
            <person name="Kim K.K."/>
        </authorList>
    </citation>
    <scope>NUCLEOTIDE SEQUENCE [LARGE SCALE GENOMIC DNA]</scope>
    <source>
        <strain evidence="8">PoM-212</strain>
    </source>
</reference>
<dbReference type="Proteomes" id="UP000286990">
    <property type="component" value="Unassembled WGS sequence"/>
</dbReference>
<evidence type="ECO:0000256" key="4">
    <source>
        <dbReference type="ARBA" id="ARBA00023136"/>
    </source>
</evidence>
<feature type="domain" description="Calcineurin-like phosphoesterase" evidence="6">
    <location>
        <begin position="8"/>
        <end position="205"/>
    </location>
</feature>
<dbReference type="InterPro" id="IPR043461">
    <property type="entry name" value="LpxH-like"/>
</dbReference>
<comment type="caution">
    <text evidence="7">The sequence shown here is derived from an EMBL/GenBank/DDBJ whole genome shotgun (WGS) entry which is preliminary data.</text>
</comment>
<name>A0A426RHG8_9FLAO</name>
<keyword evidence="5" id="KW-0464">Manganese</keyword>
<organism evidence="7 8">
    <name type="scientific">Maribacter algicola</name>
    <dbReference type="NCBI Taxonomy" id="2498892"/>
    <lineage>
        <taxon>Bacteria</taxon>
        <taxon>Pseudomonadati</taxon>
        <taxon>Bacteroidota</taxon>
        <taxon>Flavobacteriia</taxon>
        <taxon>Flavobacteriales</taxon>
        <taxon>Flavobacteriaceae</taxon>
        <taxon>Maribacter</taxon>
    </lineage>
</organism>
<keyword evidence="1" id="KW-1003">Cell membrane</keyword>
<dbReference type="Pfam" id="PF00149">
    <property type="entry name" value="Metallophos"/>
    <property type="match status" value="1"/>
</dbReference>
<dbReference type="Gene3D" id="3.60.21.10">
    <property type="match status" value="1"/>
</dbReference>